<protein>
    <submittedName>
        <fullName evidence="9">Iron ABC transporter substrate-binding protein</fullName>
    </submittedName>
</protein>
<feature type="chain" id="PRO_5045951590" evidence="8">
    <location>
        <begin position="29"/>
        <end position="356"/>
    </location>
</feature>
<evidence type="ECO:0000256" key="8">
    <source>
        <dbReference type="SAM" id="SignalP"/>
    </source>
</evidence>
<dbReference type="CDD" id="cd13543">
    <property type="entry name" value="PBP2_Fbp"/>
    <property type="match status" value="1"/>
</dbReference>
<sequence length="356" mass="37640">MKSEPARRARLRTLAAVAAAAVVLPAAAACGNDGGDGGDAGGDKGKNNSLVVYSGRDEALVAPLLKDLEKKTGLKVDVRYGDTAELAAQILEEGDRTKAGLFFAQDGGALGALSKAGMLDTLPQKSLDKVDAKYRGGKDDWVGVSGRSRVVIYNTDKVAEKDLPKSVFELTDAKWKGKVAYAPTNASFHAFVTAMRVSEGEKKTRDWLTAFKANSPKVYEKNGAVRDGVDAGEASLGLINHYYWFEKRKEVGADKLNSELHFLPGTDPGALVNVAGVGVLKGGQSEAGRKAVDFLLGKDAQTYFATQTSEYPLAAGVTSPVEGLPALDTLGGPDMDLSELDSLEKTLELLKDVGMV</sequence>
<evidence type="ECO:0000256" key="5">
    <source>
        <dbReference type="ARBA" id="ARBA00022729"/>
    </source>
</evidence>
<keyword evidence="2" id="KW-0813">Transport</keyword>
<dbReference type="PROSITE" id="PS51318">
    <property type="entry name" value="TAT"/>
    <property type="match status" value="1"/>
</dbReference>
<evidence type="ECO:0000256" key="7">
    <source>
        <dbReference type="ARBA" id="ARBA00023065"/>
    </source>
</evidence>
<dbReference type="PROSITE" id="PS01037">
    <property type="entry name" value="SBP_BACTERIAL_1"/>
    <property type="match status" value="1"/>
</dbReference>
<name>A0ABR6EED8_9ACTN</name>
<dbReference type="PIRSF" id="PIRSF002825">
    <property type="entry name" value="CfbpA"/>
    <property type="match status" value="1"/>
</dbReference>
<evidence type="ECO:0000313" key="10">
    <source>
        <dbReference type="Proteomes" id="UP000766698"/>
    </source>
</evidence>
<dbReference type="EMBL" id="WMLF01000092">
    <property type="protein sequence ID" value="MBB1243697.1"/>
    <property type="molecule type" value="Genomic_DNA"/>
</dbReference>
<keyword evidence="7" id="KW-0406">Ion transport</keyword>
<dbReference type="InterPro" id="IPR006061">
    <property type="entry name" value="SBP_1_CS"/>
</dbReference>
<keyword evidence="10" id="KW-1185">Reference proteome</keyword>
<keyword evidence="5 8" id="KW-0732">Signal</keyword>
<gene>
    <name evidence="9" type="ORF">GL263_09010</name>
</gene>
<dbReference type="RefSeq" id="WP_182855069.1">
    <property type="nucleotide sequence ID" value="NZ_WMLF01000092.1"/>
</dbReference>
<evidence type="ECO:0000313" key="9">
    <source>
        <dbReference type="EMBL" id="MBB1243697.1"/>
    </source>
</evidence>
<keyword evidence="3" id="KW-0410">Iron transport</keyword>
<evidence type="ECO:0000256" key="1">
    <source>
        <dbReference type="ARBA" id="ARBA00008520"/>
    </source>
</evidence>
<comment type="similarity">
    <text evidence="1">Belongs to the bacterial solute-binding protein 1 family.</text>
</comment>
<comment type="caution">
    <text evidence="9">The sequence shown here is derived from an EMBL/GenBank/DDBJ whole genome shotgun (WGS) entry which is preliminary data.</text>
</comment>
<dbReference type="Gene3D" id="3.40.190.10">
    <property type="entry name" value="Periplasmic binding protein-like II"/>
    <property type="match status" value="2"/>
</dbReference>
<dbReference type="PROSITE" id="PS51257">
    <property type="entry name" value="PROKAR_LIPOPROTEIN"/>
    <property type="match status" value="1"/>
</dbReference>
<evidence type="ECO:0000256" key="2">
    <source>
        <dbReference type="ARBA" id="ARBA00022448"/>
    </source>
</evidence>
<dbReference type="PANTHER" id="PTHR30006">
    <property type="entry name" value="THIAMINE-BINDING PERIPLASMIC PROTEIN-RELATED"/>
    <property type="match status" value="1"/>
</dbReference>
<keyword evidence="6" id="KW-0408">Iron</keyword>
<dbReference type="Proteomes" id="UP000766698">
    <property type="component" value="Unassembled WGS sequence"/>
</dbReference>
<evidence type="ECO:0000256" key="3">
    <source>
        <dbReference type="ARBA" id="ARBA00022496"/>
    </source>
</evidence>
<accession>A0ABR6EED8</accession>
<dbReference type="SUPFAM" id="SSF53850">
    <property type="entry name" value="Periplasmic binding protein-like II"/>
    <property type="match status" value="1"/>
</dbReference>
<proteinExistence type="inferred from homology"/>
<evidence type="ECO:0000256" key="6">
    <source>
        <dbReference type="ARBA" id="ARBA00023004"/>
    </source>
</evidence>
<reference evidence="10" key="1">
    <citation type="journal article" date="2020" name="Syst. Appl. Microbiol.">
        <title>Streptomyces alkaliterrae sp. nov., isolated from an alkaline soil, and emended descriptions of Streptomyces alkaliphilus, Streptomyces calidiresistens and Streptomyces durbertensis.</title>
        <authorList>
            <person name="Swiecimska M."/>
            <person name="Golinska P."/>
            <person name="Nouioui I."/>
            <person name="Wypij M."/>
            <person name="Rai M."/>
            <person name="Sangal V."/>
            <person name="Goodfellow M."/>
        </authorList>
    </citation>
    <scope>NUCLEOTIDE SEQUENCE [LARGE SCALE GENOMIC DNA]</scope>
    <source>
        <strain evidence="10">DSM 104538</strain>
    </source>
</reference>
<dbReference type="InterPro" id="IPR006311">
    <property type="entry name" value="TAT_signal"/>
</dbReference>
<organism evidence="9 10">
    <name type="scientific">Streptomyces durbertensis</name>
    <dbReference type="NCBI Taxonomy" id="2448886"/>
    <lineage>
        <taxon>Bacteria</taxon>
        <taxon>Bacillati</taxon>
        <taxon>Actinomycetota</taxon>
        <taxon>Actinomycetes</taxon>
        <taxon>Kitasatosporales</taxon>
        <taxon>Streptomycetaceae</taxon>
        <taxon>Streptomyces</taxon>
    </lineage>
</organism>
<evidence type="ECO:0000256" key="4">
    <source>
        <dbReference type="ARBA" id="ARBA00022723"/>
    </source>
</evidence>
<keyword evidence="4" id="KW-0479">Metal-binding</keyword>
<dbReference type="PANTHER" id="PTHR30006:SF15">
    <property type="entry name" value="IRON-UTILIZATION PERIPLASMIC PROTEIN"/>
    <property type="match status" value="1"/>
</dbReference>
<dbReference type="InterPro" id="IPR026045">
    <property type="entry name" value="Ferric-bd"/>
</dbReference>
<feature type="signal peptide" evidence="8">
    <location>
        <begin position="1"/>
        <end position="28"/>
    </location>
</feature>
<dbReference type="Pfam" id="PF13343">
    <property type="entry name" value="SBP_bac_6"/>
    <property type="match status" value="1"/>
</dbReference>